<gene>
    <name evidence="1" type="ORF">CTRU02_211813</name>
</gene>
<comment type="caution">
    <text evidence="1">The sequence shown here is derived from an EMBL/GenBank/DDBJ whole genome shotgun (WGS) entry which is preliminary data.</text>
</comment>
<protein>
    <submittedName>
        <fullName evidence="1">Uncharacterized protein</fullName>
    </submittedName>
</protein>
<dbReference type="Proteomes" id="UP000805649">
    <property type="component" value="Unassembled WGS sequence"/>
</dbReference>
<accession>A0ACC3YLR0</accession>
<organism evidence="1 2">
    <name type="scientific">Colletotrichum truncatum</name>
    <name type="common">Anthracnose fungus</name>
    <name type="synonym">Colletotrichum capsici</name>
    <dbReference type="NCBI Taxonomy" id="5467"/>
    <lineage>
        <taxon>Eukaryota</taxon>
        <taxon>Fungi</taxon>
        <taxon>Dikarya</taxon>
        <taxon>Ascomycota</taxon>
        <taxon>Pezizomycotina</taxon>
        <taxon>Sordariomycetes</taxon>
        <taxon>Hypocreomycetidae</taxon>
        <taxon>Glomerellales</taxon>
        <taxon>Glomerellaceae</taxon>
        <taxon>Colletotrichum</taxon>
        <taxon>Colletotrichum truncatum species complex</taxon>
    </lineage>
</organism>
<evidence type="ECO:0000313" key="2">
    <source>
        <dbReference type="Proteomes" id="UP000805649"/>
    </source>
</evidence>
<reference evidence="1 2" key="1">
    <citation type="journal article" date="2020" name="Phytopathology">
        <title>Genome Sequence Resources of Colletotrichum truncatum, C. plurivorum, C. musicola, and C. sojae: Four Species Pathogenic to Soybean (Glycine max).</title>
        <authorList>
            <person name="Rogerio F."/>
            <person name="Boufleur T.R."/>
            <person name="Ciampi-Guillardi M."/>
            <person name="Sukno S.A."/>
            <person name="Thon M.R."/>
            <person name="Massola Junior N.S."/>
            <person name="Baroncelli R."/>
        </authorList>
    </citation>
    <scope>NUCLEOTIDE SEQUENCE [LARGE SCALE GENOMIC DNA]</scope>
    <source>
        <strain evidence="1 2">CMES1059</strain>
    </source>
</reference>
<proteinExistence type="predicted"/>
<dbReference type="EMBL" id="VUJX02000008">
    <property type="protein sequence ID" value="KAL0932850.1"/>
    <property type="molecule type" value="Genomic_DNA"/>
</dbReference>
<evidence type="ECO:0000313" key="1">
    <source>
        <dbReference type="EMBL" id="KAL0932850.1"/>
    </source>
</evidence>
<keyword evidence="2" id="KW-1185">Reference proteome</keyword>
<sequence length="368" mass="41529">MNPARTARKALPRHAPLPSARPTSAALHAAKWHSRPYSQEAKQAAPTSSPNPKQQGGDKGGIKLSFRSVPASRKNPTAEIAGQEPTVEDTFRKLLRQPKPSPDYLYSQKALDRIGKCLMFGCDAEQTAEAARLVRVIAEEWPRLQMSRSNAAIDPEAVYLDRIDLQKKNSDWEPESSTFGAIPRLFPLPQMAEKAALRFLDYIVATATPNAQAQWQQLQKQQRKAWRLESHNIRPPLPPLVLRSVTYPTLMPQRWVRSSQNVAAYTRVESLDEFSDRVRFILRVAIWSRKTNSLIAEAQLKMVFRPAGGADSTQWFRKELVRMLNFQSPETLRRYRELMSGIANLEAKTWNSKDAVEDFGSASPAKAT</sequence>
<name>A0ACC3YLR0_COLTU</name>